<organism evidence="1 2">
    <name type="scientific">Sporocytophaga myxococcoides</name>
    <dbReference type="NCBI Taxonomy" id="153721"/>
    <lineage>
        <taxon>Bacteria</taxon>
        <taxon>Pseudomonadati</taxon>
        <taxon>Bacteroidota</taxon>
        <taxon>Cytophagia</taxon>
        <taxon>Cytophagales</taxon>
        <taxon>Cytophagaceae</taxon>
        <taxon>Sporocytophaga</taxon>
    </lineage>
</organism>
<dbReference type="InterPro" id="IPR011006">
    <property type="entry name" value="CheY-like_superfamily"/>
</dbReference>
<dbReference type="RefSeq" id="WP_231570089.1">
    <property type="nucleotide sequence ID" value="NZ_BBLT01000015.1"/>
</dbReference>
<dbReference type="SUPFAM" id="SSF52172">
    <property type="entry name" value="CheY-like"/>
    <property type="match status" value="1"/>
</dbReference>
<evidence type="ECO:0000313" key="2">
    <source>
        <dbReference type="Proteomes" id="UP000030185"/>
    </source>
</evidence>
<evidence type="ECO:0000313" key="1">
    <source>
        <dbReference type="EMBL" id="GAL87643.1"/>
    </source>
</evidence>
<gene>
    <name evidence="1" type="ORF">MYP_4873</name>
</gene>
<dbReference type="STRING" id="153721.MYP_4873"/>
<dbReference type="Proteomes" id="UP000030185">
    <property type="component" value="Unassembled WGS sequence"/>
</dbReference>
<accession>A0A098LNE6</accession>
<reference evidence="1 2" key="1">
    <citation type="submission" date="2014-09" db="EMBL/GenBank/DDBJ databases">
        <title>Sporocytophaga myxococcoides PG-01 genome sequencing.</title>
        <authorList>
            <person name="Liu L."/>
            <person name="Gao P.J."/>
            <person name="Chen G.J."/>
            <person name="Wang L.S."/>
        </authorList>
    </citation>
    <scope>NUCLEOTIDE SEQUENCE [LARGE SCALE GENOMIC DNA]</scope>
    <source>
        <strain evidence="1 2">PG-01</strain>
    </source>
</reference>
<keyword evidence="2" id="KW-1185">Reference proteome</keyword>
<sequence length="51" mass="6153">MKKTRVLIVDDSAVIRQVLKRLLSPTLNWKCWQLQEILILPFQKLQKKFLM</sequence>
<proteinExistence type="predicted"/>
<name>A0A098LNE6_9BACT</name>
<dbReference type="EMBL" id="BBLT01000015">
    <property type="protein sequence ID" value="GAL87643.1"/>
    <property type="molecule type" value="Genomic_DNA"/>
</dbReference>
<dbReference type="AlphaFoldDB" id="A0A098LNE6"/>
<comment type="caution">
    <text evidence="1">The sequence shown here is derived from an EMBL/GenBank/DDBJ whole genome shotgun (WGS) entry which is preliminary data.</text>
</comment>
<protein>
    <recommendedName>
        <fullName evidence="3">Response regulatory domain-containing protein</fullName>
    </recommendedName>
</protein>
<evidence type="ECO:0008006" key="3">
    <source>
        <dbReference type="Google" id="ProtNLM"/>
    </source>
</evidence>